<evidence type="ECO:0000256" key="1">
    <source>
        <dbReference type="ARBA" id="ARBA00006432"/>
    </source>
</evidence>
<accession>A0A381ZGD2</accession>
<dbReference type="SUPFAM" id="SSF56801">
    <property type="entry name" value="Acetyl-CoA synthetase-like"/>
    <property type="match status" value="1"/>
</dbReference>
<dbReference type="CDD" id="cd17631">
    <property type="entry name" value="FACL_FadD13-like"/>
    <property type="match status" value="1"/>
</dbReference>
<dbReference type="PANTHER" id="PTHR24096:SF267">
    <property type="entry name" value="MALONATE--COA LIGASE ACSF3, MITOCHONDRIAL"/>
    <property type="match status" value="1"/>
</dbReference>
<evidence type="ECO:0000313" key="5">
    <source>
        <dbReference type="EMBL" id="SVA87902.1"/>
    </source>
</evidence>
<feature type="domain" description="AMP-dependent synthetase/ligase" evidence="3">
    <location>
        <begin position="14"/>
        <end position="378"/>
    </location>
</feature>
<dbReference type="PANTHER" id="PTHR24096">
    <property type="entry name" value="LONG-CHAIN-FATTY-ACID--COA LIGASE"/>
    <property type="match status" value="1"/>
</dbReference>
<comment type="similarity">
    <text evidence="1">Belongs to the ATP-dependent AMP-binding enzyme family.</text>
</comment>
<dbReference type="InterPro" id="IPR025110">
    <property type="entry name" value="AMP-bd_C"/>
</dbReference>
<keyword evidence="2" id="KW-0436">Ligase</keyword>
<reference evidence="5" key="1">
    <citation type="submission" date="2018-05" db="EMBL/GenBank/DDBJ databases">
        <authorList>
            <person name="Lanie J.A."/>
            <person name="Ng W.-L."/>
            <person name="Kazmierczak K.M."/>
            <person name="Andrzejewski T.M."/>
            <person name="Davidsen T.M."/>
            <person name="Wayne K.J."/>
            <person name="Tettelin H."/>
            <person name="Glass J.I."/>
            <person name="Rusch D."/>
            <person name="Podicherti R."/>
            <person name="Tsui H.-C.T."/>
            <person name="Winkler M.E."/>
        </authorList>
    </citation>
    <scope>NUCLEOTIDE SEQUENCE</scope>
</reference>
<feature type="domain" description="AMP-binding enzyme C-terminal" evidence="4">
    <location>
        <begin position="428"/>
        <end position="503"/>
    </location>
</feature>
<protein>
    <recommendedName>
        <fullName evidence="6">Long-chain-fatty-acid--CoA ligase</fullName>
    </recommendedName>
</protein>
<dbReference type="AlphaFoldDB" id="A0A381ZGD2"/>
<dbReference type="Pfam" id="PF13193">
    <property type="entry name" value="AMP-binding_C"/>
    <property type="match status" value="1"/>
</dbReference>
<organism evidence="5">
    <name type="scientific">marine metagenome</name>
    <dbReference type="NCBI Taxonomy" id="408172"/>
    <lineage>
        <taxon>unclassified sequences</taxon>
        <taxon>metagenomes</taxon>
        <taxon>ecological metagenomes</taxon>
    </lineage>
</organism>
<evidence type="ECO:0000259" key="4">
    <source>
        <dbReference type="Pfam" id="PF13193"/>
    </source>
</evidence>
<dbReference type="Gene3D" id="3.30.300.30">
    <property type="match status" value="1"/>
</dbReference>
<evidence type="ECO:0000259" key="3">
    <source>
        <dbReference type="Pfam" id="PF00501"/>
    </source>
</evidence>
<proteinExistence type="inferred from homology"/>
<gene>
    <name evidence="5" type="ORF">METZ01_LOCUS140756</name>
</gene>
<dbReference type="InterPro" id="IPR000873">
    <property type="entry name" value="AMP-dep_synth/lig_dom"/>
</dbReference>
<dbReference type="InterPro" id="IPR042099">
    <property type="entry name" value="ANL_N_sf"/>
</dbReference>
<dbReference type="Pfam" id="PF00501">
    <property type="entry name" value="AMP-binding"/>
    <property type="match status" value="1"/>
</dbReference>
<evidence type="ECO:0000256" key="2">
    <source>
        <dbReference type="ARBA" id="ARBA00022598"/>
    </source>
</evidence>
<dbReference type="FunFam" id="3.30.300.30:FF:000008">
    <property type="entry name" value="2,3-dihydroxybenzoate-AMP ligase"/>
    <property type="match status" value="1"/>
</dbReference>
<dbReference type="EMBL" id="UINC01021089">
    <property type="protein sequence ID" value="SVA87902.1"/>
    <property type="molecule type" value="Genomic_DNA"/>
</dbReference>
<dbReference type="GO" id="GO:0016405">
    <property type="term" value="F:CoA-ligase activity"/>
    <property type="evidence" value="ECO:0007669"/>
    <property type="project" value="TreeGrafter"/>
</dbReference>
<evidence type="ECO:0008006" key="6">
    <source>
        <dbReference type="Google" id="ProtNLM"/>
    </source>
</evidence>
<name>A0A381ZGD2_9ZZZZ</name>
<dbReference type="NCBIfam" id="NF004837">
    <property type="entry name" value="PRK06187.1"/>
    <property type="match status" value="1"/>
</dbReference>
<dbReference type="InterPro" id="IPR045851">
    <property type="entry name" value="AMP-bd_C_sf"/>
</dbReference>
<sequence length="524" mass="58916">MDIPFEKTLAEIIRWRVDKKPDAIAHKFGDRETTYKEFDSYANQIAQGLIALDCTPDTRVAFLAKNSDYFFEFLYGTLKSRTVAVGVNWRLAPPEVAFIVNDSKSEVLFVGSEFFGLIEQIKDDLPHIKKIIAVGDVHEEWESFVDWRDGQKDEDPLIETLPDDDVIQLYTSGTTGHPKGVQLTNNNFSSANIMAKQGYYRQSFREESVNLVCMPVFHVAGTNMGLAGYVFGCKSIIIPEVDPTLILELIEKEKIENTLFVPAVILFLIQHPEVENVDWSSLKTVVYGASPIAQDTLEKAIQIMDCEFWQVYGLTETNGAVTFLSPEDHDPSKNKLRSCGKPGYGAEIRIEDEDGKELAVGEVGEIVIKSDNNMKAYWNRPEATEESIVDGWFYSGDAGFFDEDGFLYIHDRVKDMIVSGGENIYPAEVENALMSHEDILDAAVVGIPDDKWGEAVKGFVVIKEGVELNEVDIISYARTQIAGYKCPKSINYVSELPRNPSGKILRREIRDPFWEGKERKVSGN</sequence>
<dbReference type="Gene3D" id="3.40.50.12780">
    <property type="entry name" value="N-terminal domain of ligase-like"/>
    <property type="match status" value="1"/>
</dbReference>